<comment type="caution">
    <text evidence="2">The sequence shown here is derived from an EMBL/GenBank/DDBJ whole genome shotgun (WGS) entry which is preliminary data.</text>
</comment>
<accession>A0A813EZV6</accession>
<dbReference type="Proteomes" id="UP000654075">
    <property type="component" value="Unassembled WGS sequence"/>
</dbReference>
<dbReference type="GO" id="GO:0006893">
    <property type="term" value="P:Golgi to plasma membrane transport"/>
    <property type="evidence" value="ECO:0007669"/>
    <property type="project" value="TreeGrafter"/>
</dbReference>
<gene>
    <name evidence="2" type="ORF">PGLA1383_LOCUS21574</name>
</gene>
<keyword evidence="3" id="KW-1185">Reference proteome</keyword>
<dbReference type="PANTHER" id="PTHR10241:SF25">
    <property type="entry name" value="TOMOSYN, ISOFORM C"/>
    <property type="match status" value="1"/>
</dbReference>
<dbReference type="SUPFAM" id="SSF50998">
    <property type="entry name" value="Quinoprotein alcohol dehydrogenase-like"/>
    <property type="match status" value="1"/>
</dbReference>
<evidence type="ECO:0000313" key="3">
    <source>
        <dbReference type="Proteomes" id="UP000654075"/>
    </source>
</evidence>
<feature type="region of interest" description="Disordered" evidence="1">
    <location>
        <begin position="455"/>
        <end position="482"/>
    </location>
</feature>
<feature type="region of interest" description="Disordered" evidence="1">
    <location>
        <begin position="416"/>
        <end position="437"/>
    </location>
</feature>
<organism evidence="2 3">
    <name type="scientific">Polarella glacialis</name>
    <name type="common">Dinoflagellate</name>
    <dbReference type="NCBI Taxonomy" id="89957"/>
    <lineage>
        <taxon>Eukaryota</taxon>
        <taxon>Sar</taxon>
        <taxon>Alveolata</taxon>
        <taxon>Dinophyceae</taxon>
        <taxon>Suessiales</taxon>
        <taxon>Suessiaceae</taxon>
        <taxon>Polarella</taxon>
    </lineage>
</organism>
<dbReference type="GO" id="GO:0045159">
    <property type="term" value="F:myosin II binding"/>
    <property type="evidence" value="ECO:0007669"/>
    <property type="project" value="TreeGrafter"/>
</dbReference>
<dbReference type="OrthoDB" id="431557at2759"/>
<dbReference type="GO" id="GO:0019905">
    <property type="term" value="F:syntaxin binding"/>
    <property type="evidence" value="ECO:0007669"/>
    <property type="project" value="TreeGrafter"/>
</dbReference>
<feature type="compositionally biased region" description="Pro residues" evidence="1">
    <location>
        <begin position="743"/>
        <end position="755"/>
    </location>
</feature>
<sequence>MCEVNFGLDAKAELVLWHEDGEEALVFDGAEQKAFWRSEASESAAACLSSSQVDIEPGVDHLAVLRFGEDTADGSVLWDGLPLDLARAPAGRRRRPLAVGWRCLDGELRIRSLRAAATSEEATSSSCSGSAEPAASEDREGEAGSASEQLLEAMFAHHLAHFRSFVSGCEIKPKPGSFLTNWVSLSGGYQGLLCSGHKDGTIRIWLRGHSSLLLLHVLSIQVQPSLPWRPQFDPRTGAPVSTEFLQRSWYDGVDACPLFSAGPEASESSRSGAVTAVIFEAAAQAIVAGSASGEVVLFIWQPRDGSALSDSELAEWQVQGLTLASEVEGEEAKTSQGDATANPPRFSTGFACRMRMCHHQAAVTLLKVAATPGQLRVISADSASKLCVCDGFTGELLFAQFLDSQAASDASMLSPGGYPAAAPPGQAASGPRPPPETLGAVALADEVLYVAATPLPHQPDSQTNRPSSSPQSTSAQPASSEALNEKPKALGAYLLALSSGELRQMASPAMQFLDGRIRETRLPQLPGGAVLVLHLCSSFLLAVQCSAAYVYRRQEDGPLLSVGHSTTFASHGRAVAAATAAIAGEPCLFVLLASGHVEALALPSLRPLASLPAAGRASLALGARLGPAAGRCLASDGYFALQGDEGAVWLSAVLDASQCLALDEAARSVSLAQAVQALSCFPSDASSRTAEPNGGGMLSIFFRGGETRSLRQCASQGLPAEVDAARLDQSRGLPPAWRYPQVERPPPPPPPPPSAPSRAQSGSAVSAAKSVHEELAGAGARAVERGEK</sequence>
<dbReference type="EMBL" id="CAJNNV010015338">
    <property type="protein sequence ID" value="CAE8603362.1"/>
    <property type="molecule type" value="Genomic_DNA"/>
</dbReference>
<feature type="region of interest" description="Disordered" evidence="1">
    <location>
        <begin position="121"/>
        <end position="143"/>
    </location>
</feature>
<feature type="compositionally biased region" description="Low complexity" evidence="1">
    <location>
        <begin position="121"/>
        <end position="134"/>
    </location>
</feature>
<dbReference type="Gene3D" id="2.130.10.10">
    <property type="entry name" value="YVTN repeat-like/Quinoprotein amine dehydrogenase"/>
    <property type="match status" value="1"/>
</dbReference>
<feature type="region of interest" description="Disordered" evidence="1">
    <location>
        <begin position="732"/>
        <end position="788"/>
    </location>
</feature>
<feature type="compositionally biased region" description="Low complexity" evidence="1">
    <location>
        <begin position="461"/>
        <end position="480"/>
    </location>
</feature>
<dbReference type="PANTHER" id="PTHR10241">
    <property type="entry name" value="LETHAL 2 GIANT LARVAE PROTEIN"/>
    <property type="match status" value="1"/>
</dbReference>
<feature type="non-terminal residue" evidence="2">
    <location>
        <position position="788"/>
    </location>
</feature>
<name>A0A813EZV6_POLGL</name>
<reference evidence="2" key="1">
    <citation type="submission" date="2021-02" db="EMBL/GenBank/DDBJ databases">
        <authorList>
            <person name="Dougan E. K."/>
            <person name="Rhodes N."/>
            <person name="Thang M."/>
            <person name="Chan C."/>
        </authorList>
    </citation>
    <scope>NUCLEOTIDE SEQUENCE</scope>
</reference>
<dbReference type="InterPro" id="IPR011047">
    <property type="entry name" value="Quinoprotein_ADH-like_sf"/>
</dbReference>
<dbReference type="GO" id="GO:0005737">
    <property type="term" value="C:cytoplasm"/>
    <property type="evidence" value="ECO:0007669"/>
    <property type="project" value="TreeGrafter"/>
</dbReference>
<proteinExistence type="predicted"/>
<dbReference type="GO" id="GO:0005096">
    <property type="term" value="F:GTPase activator activity"/>
    <property type="evidence" value="ECO:0007669"/>
    <property type="project" value="TreeGrafter"/>
</dbReference>
<dbReference type="InterPro" id="IPR015943">
    <property type="entry name" value="WD40/YVTN_repeat-like_dom_sf"/>
</dbReference>
<dbReference type="AlphaFoldDB" id="A0A813EZV6"/>
<evidence type="ECO:0000313" key="2">
    <source>
        <dbReference type="EMBL" id="CAE8603362.1"/>
    </source>
</evidence>
<protein>
    <submittedName>
        <fullName evidence="2">Uncharacterized protein</fullName>
    </submittedName>
</protein>
<dbReference type="GO" id="GO:0005886">
    <property type="term" value="C:plasma membrane"/>
    <property type="evidence" value="ECO:0007669"/>
    <property type="project" value="TreeGrafter"/>
</dbReference>
<evidence type="ECO:0000256" key="1">
    <source>
        <dbReference type="SAM" id="MobiDB-lite"/>
    </source>
</evidence>
<dbReference type="GO" id="GO:0006887">
    <property type="term" value="P:exocytosis"/>
    <property type="evidence" value="ECO:0007669"/>
    <property type="project" value="TreeGrafter"/>
</dbReference>
<feature type="compositionally biased region" description="Low complexity" evidence="1">
    <location>
        <begin position="416"/>
        <end position="430"/>
    </location>
</feature>